<dbReference type="SUPFAM" id="SSF51261">
    <property type="entry name" value="Duplicated hybrid motif"/>
    <property type="match status" value="1"/>
</dbReference>
<organism evidence="4 5">
    <name type="scientific">Yeguia hominis</name>
    <dbReference type="NCBI Taxonomy" id="2763662"/>
    <lineage>
        <taxon>Bacteria</taxon>
        <taxon>Bacillati</taxon>
        <taxon>Bacillota</taxon>
        <taxon>Clostridia</taxon>
        <taxon>Eubacteriales</taxon>
        <taxon>Yeguiaceae</taxon>
        <taxon>Yeguia</taxon>
    </lineage>
</organism>
<dbReference type="InterPro" id="IPR016047">
    <property type="entry name" value="M23ase_b-sheet_dom"/>
</dbReference>
<dbReference type="Pfam" id="PF01551">
    <property type="entry name" value="Peptidase_M23"/>
    <property type="match status" value="1"/>
</dbReference>
<dbReference type="PANTHER" id="PTHR21666:SF270">
    <property type="entry name" value="MUREIN HYDROLASE ACTIVATOR ENVC"/>
    <property type="match status" value="1"/>
</dbReference>
<evidence type="ECO:0000313" key="5">
    <source>
        <dbReference type="Proteomes" id="UP000651482"/>
    </source>
</evidence>
<feature type="domain" description="M23ase beta-sheet core" evidence="3">
    <location>
        <begin position="155"/>
        <end position="251"/>
    </location>
</feature>
<dbReference type="Gene3D" id="2.70.70.10">
    <property type="entry name" value="Glucose Permease (Domain IIA)"/>
    <property type="match status" value="1"/>
</dbReference>
<reference evidence="4" key="1">
    <citation type="submission" date="2020-08" db="EMBL/GenBank/DDBJ databases">
        <title>Genome public.</title>
        <authorList>
            <person name="Liu C."/>
            <person name="Sun Q."/>
        </authorList>
    </citation>
    <scope>NUCLEOTIDE SEQUENCE</scope>
    <source>
        <strain evidence="4">NSJ-40</strain>
    </source>
</reference>
<dbReference type="EMBL" id="JACRSN010000021">
    <property type="protein sequence ID" value="MBC8534722.1"/>
    <property type="molecule type" value="Genomic_DNA"/>
</dbReference>
<keyword evidence="2" id="KW-0472">Membrane</keyword>
<dbReference type="CDD" id="cd12797">
    <property type="entry name" value="M23_peptidase"/>
    <property type="match status" value="1"/>
</dbReference>
<evidence type="ECO:0000259" key="3">
    <source>
        <dbReference type="Pfam" id="PF01551"/>
    </source>
</evidence>
<comment type="caution">
    <text evidence="4">The sequence shown here is derived from an EMBL/GenBank/DDBJ whole genome shotgun (WGS) entry which is preliminary data.</text>
</comment>
<feature type="transmembrane region" description="Helical" evidence="2">
    <location>
        <begin position="17"/>
        <end position="37"/>
    </location>
</feature>
<dbReference type="InterPro" id="IPR011055">
    <property type="entry name" value="Dup_hybrid_motif"/>
</dbReference>
<keyword evidence="2" id="KW-0812">Transmembrane</keyword>
<dbReference type="InterPro" id="IPR050570">
    <property type="entry name" value="Cell_wall_metabolism_enzyme"/>
</dbReference>
<keyword evidence="2" id="KW-1133">Transmembrane helix</keyword>
<accession>A0A926HNZ5</accession>
<evidence type="ECO:0000256" key="1">
    <source>
        <dbReference type="SAM" id="MobiDB-lite"/>
    </source>
</evidence>
<sequence>MSDLHYKKNKKKSGGKGFYIALGICLIAVGAAAWMTYDNVAQYTKMPEASAESSSAIETENTLSGIPKTPESTPTPTPNHDADLTIEPESSDPSEAPESSEPQQEAVSEPDTGEAGLMFSGAEEQQFISPAGNTVLKAFSGEELVYSETMKDWRVHTGMDLAATAGDTVHSIGNGVVKEWYSDEMYGNVAVISYDDLDVYYCGLGDTALVKEGQNVVIGQDIGSIGTMPCESIEPAHLHIGFQKNGEWIDPADLLPG</sequence>
<feature type="compositionally biased region" description="Low complexity" evidence="1">
    <location>
        <begin position="49"/>
        <end position="60"/>
    </location>
</feature>
<name>A0A926HNZ5_9FIRM</name>
<gene>
    <name evidence="4" type="ORF">IAG03_12145</name>
</gene>
<feature type="region of interest" description="Disordered" evidence="1">
    <location>
        <begin position="49"/>
        <end position="115"/>
    </location>
</feature>
<keyword evidence="5" id="KW-1185">Reference proteome</keyword>
<protein>
    <submittedName>
        <fullName evidence="4">M23 family metallopeptidase</fullName>
    </submittedName>
</protein>
<dbReference type="PANTHER" id="PTHR21666">
    <property type="entry name" value="PEPTIDASE-RELATED"/>
    <property type="match status" value="1"/>
</dbReference>
<dbReference type="AlphaFoldDB" id="A0A926HNZ5"/>
<dbReference type="RefSeq" id="WP_249320307.1">
    <property type="nucleotide sequence ID" value="NZ_JACRSN010000021.1"/>
</dbReference>
<evidence type="ECO:0000256" key="2">
    <source>
        <dbReference type="SAM" id="Phobius"/>
    </source>
</evidence>
<evidence type="ECO:0000313" key="4">
    <source>
        <dbReference type="EMBL" id="MBC8534722.1"/>
    </source>
</evidence>
<feature type="compositionally biased region" description="Low complexity" evidence="1">
    <location>
        <begin position="93"/>
        <end position="106"/>
    </location>
</feature>
<dbReference type="GO" id="GO:0004222">
    <property type="term" value="F:metalloendopeptidase activity"/>
    <property type="evidence" value="ECO:0007669"/>
    <property type="project" value="TreeGrafter"/>
</dbReference>
<proteinExistence type="predicted"/>
<dbReference type="Proteomes" id="UP000651482">
    <property type="component" value="Unassembled WGS sequence"/>
</dbReference>